<dbReference type="KEGG" id="adu:107474915"/>
<evidence type="ECO:0000313" key="3">
    <source>
        <dbReference type="RefSeq" id="XP_015950045.1"/>
    </source>
</evidence>
<dbReference type="RefSeq" id="XP_015950045.1">
    <property type="nucleotide sequence ID" value="XM_016094559.1"/>
</dbReference>
<evidence type="ECO:0000313" key="2">
    <source>
        <dbReference type="Proteomes" id="UP000515211"/>
    </source>
</evidence>
<accession>A0A6P4CEE8</accession>
<dbReference type="OrthoDB" id="1429661at2759"/>
<proteinExistence type="predicted"/>
<name>A0A6P4CEE8_ARADU</name>
<dbReference type="AlphaFoldDB" id="A0A6P4CEE8"/>
<reference evidence="2" key="1">
    <citation type="journal article" date="2016" name="Nat. Genet.">
        <title>The genome sequences of Arachis duranensis and Arachis ipaensis, the diploid ancestors of cultivated peanut.</title>
        <authorList>
            <person name="Bertioli D.J."/>
            <person name="Cannon S.B."/>
            <person name="Froenicke L."/>
            <person name="Huang G."/>
            <person name="Farmer A.D."/>
            <person name="Cannon E.K."/>
            <person name="Liu X."/>
            <person name="Gao D."/>
            <person name="Clevenger J."/>
            <person name="Dash S."/>
            <person name="Ren L."/>
            <person name="Moretzsohn M.C."/>
            <person name="Shirasawa K."/>
            <person name="Huang W."/>
            <person name="Vidigal B."/>
            <person name="Abernathy B."/>
            <person name="Chu Y."/>
            <person name="Niederhuth C.E."/>
            <person name="Umale P."/>
            <person name="Araujo A.C."/>
            <person name="Kozik A."/>
            <person name="Kim K.D."/>
            <person name="Burow M.D."/>
            <person name="Varshney R.K."/>
            <person name="Wang X."/>
            <person name="Zhang X."/>
            <person name="Barkley N."/>
            <person name="Guimaraes P.M."/>
            <person name="Isobe S."/>
            <person name="Guo B."/>
            <person name="Liao B."/>
            <person name="Stalker H.T."/>
            <person name="Schmitz R.J."/>
            <person name="Scheffler B.E."/>
            <person name="Leal-Bertioli S.C."/>
            <person name="Xun X."/>
            <person name="Jackson S.A."/>
            <person name="Michelmore R."/>
            <person name="Ozias-Akins P."/>
        </authorList>
    </citation>
    <scope>NUCLEOTIDE SEQUENCE [LARGE SCALE GENOMIC DNA]</scope>
    <source>
        <strain evidence="2">cv. V14167</strain>
    </source>
</reference>
<dbReference type="Proteomes" id="UP000515211">
    <property type="component" value="Chromosome 2"/>
</dbReference>
<keyword evidence="1" id="KW-0175">Coiled coil</keyword>
<gene>
    <name evidence="3" type="primary">LOC107474915</name>
</gene>
<reference evidence="3" key="2">
    <citation type="submission" date="2025-08" db="UniProtKB">
        <authorList>
            <consortium name="RefSeq"/>
        </authorList>
    </citation>
    <scope>IDENTIFICATION</scope>
    <source>
        <tissue evidence="3">Whole plant</tissue>
    </source>
</reference>
<protein>
    <submittedName>
        <fullName evidence="3">Uncharacterized protein LOC107474915</fullName>
    </submittedName>
</protein>
<sequence length="130" mass="15519">MDLQEVEVEEKLQLEELERLRLEAYNNARIYKEKYKAVHDRNIKRKKFRVGDLVLMYNSRLRLLPGKLRSRWDGPYIVEKAESYGVVHLRHPTSVTIFKVNGHRLKLYHHTNPKRNIEVEVFLLEDPPGV</sequence>
<feature type="coiled-coil region" evidence="1">
    <location>
        <begin position="3"/>
        <end position="34"/>
    </location>
</feature>
<dbReference type="GeneID" id="107474915"/>
<keyword evidence="2" id="KW-1185">Reference proteome</keyword>
<organism evidence="2 3">
    <name type="scientific">Arachis duranensis</name>
    <name type="common">Wild peanut</name>
    <dbReference type="NCBI Taxonomy" id="130453"/>
    <lineage>
        <taxon>Eukaryota</taxon>
        <taxon>Viridiplantae</taxon>
        <taxon>Streptophyta</taxon>
        <taxon>Embryophyta</taxon>
        <taxon>Tracheophyta</taxon>
        <taxon>Spermatophyta</taxon>
        <taxon>Magnoliopsida</taxon>
        <taxon>eudicotyledons</taxon>
        <taxon>Gunneridae</taxon>
        <taxon>Pentapetalae</taxon>
        <taxon>rosids</taxon>
        <taxon>fabids</taxon>
        <taxon>Fabales</taxon>
        <taxon>Fabaceae</taxon>
        <taxon>Papilionoideae</taxon>
        <taxon>50 kb inversion clade</taxon>
        <taxon>dalbergioids sensu lato</taxon>
        <taxon>Dalbergieae</taxon>
        <taxon>Pterocarpus clade</taxon>
        <taxon>Arachis</taxon>
    </lineage>
</organism>
<evidence type="ECO:0000256" key="1">
    <source>
        <dbReference type="SAM" id="Coils"/>
    </source>
</evidence>